<feature type="compositionally biased region" description="Gly residues" evidence="2">
    <location>
        <begin position="61"/>
        <end position="72"/>
    </location>
</feature>
<dbReference type="AlphaFoldDB" id="A0A6P6RVF5"/>
<dbReference type="GeneID" id="34622665"/>
<sequence length="538" mass="56613">MKRLIPCARRSSEDQGPLGDDCVPLVSTDALIDPSYSDTRTVIYIWGRRLLEDSSGEPPDGEGGAQGGGGRPGSSSSSSSKSLCQPVVLRSLQDVRVVEVAVGETHALFLSDGGKLFAYGEGAYGQLGRGQVQLMAHTPQRIPGIEGSVVQIAAGDFHSLALSDDGAVYAWGAADCVGDGSGTCAFSPRLLRLSSALPTRGTSSPVCRRLAARYAQSMALMAGGHLLVWGHAIHARYFQVPRLTFVFDQHHKVMQLALGKAFALALTERGEVLAWGDGTYGELAGHTSRVGSTLFEVLSLKDANNQPLPPIVSISAGARHALLIAQDLRLWAFGDNLAGQCGVPGHQTKLNTPKLVKVGELRSRVAKVACGHRHSGCITPSHQLYLWGHSSSHKLIFTAAAEAVISGETQAGVALRSGLKSACCRPRMIYSMLHQKVTQLALGSDFTVVVTGDGDAEEASECLAYSSATTSESSASKSWNSSPHILTAEDLHLRLDISGLDSSRQDDSRKASASGCEAPSANGVGAKVLQQSSGHEGP</sequence>
<dbReference type="Gene3D" id="2.130.10.30">
    <property type="entry name" value="Regulator of chromosome condensation 1/beta-lactamase-inhibitor protein II"/>
    <property type="match status" value="2"/>
</dbReference>
<accession>A0A6P6RVF5</accession>
<dbReference type="InterPro" id="IPR009091">
    <property type="entry name" value="RCC1/BLIP-II"/>
</dbReference>
<feature type="repeat" description="RCC1" evidence="1">
    <location>
        <begin position="270"/>
        <end position="327"/>
    </location>
</feature>
<evidence type="ECO:0000256" key="2">
    <source>
        <dbReference type="SAM" id="MobiDB-lite"/>
    </source>
</evidence>
<feature type="compositionally biased region" description="Low complexity" evidence="2">
    <location>
        <begin position="73"/>
        <end position="82"/>
    </location>
</feature>
<dbReference type="RefSeq" id="XP_026191100.1">
    <property type="nucleotide sequence ID" value="XM_026335315.1"/>
</dbReference>
<dbReference type="PROSITE" id="PS50012">
    <property type="entry name" value="RCC1_3"/>
    <property type="match status" value="3"/>
</dbReference>
<dbReference type="Proteomes" id="UP000515125">
    <property type="component" value="Unplaced"/>
</dbReference>
<dbReference type="SUPFAM" id="SSF50985">
    <property type="entry name" value="RCC1/BLIP-II"/>
    <property type="match status" value="1"/>
</dbReference>
<dbReference type="OrthoDB" id="346274at2759"/>
<evidence type="ECO:0000313" key="3">
    <source>
        <dbReference type="Proteomes" id="UP000515125"/>
    </source>
</evidence>
<dbReference type="GO" id="GO:0005085">
    <property type="term" value="F:guanyl-nucleotide exchange factor activity"/>
    <property type="evidence" value="ECO:0007669"/>
    <property type="project" value="TreeGrafter"/>
</dbReference>
<dbReference type="PANTHER" id="PTHR45982">
    <property type="entry name" value="REGULATOR OF CHROMOSOME CONDENSATION"/>
    <property type="match status" value="1"/>
</dbReference>
<protein>
    <submittedName>
        <fullName evidence="4">E3 ubiquitin-protein ligase HERC2</fullName>
    </submittedName>
</protein>
<dbReference type="InterPro" id="IPR051553">
    <property type="entry name" value="Ran_GTPase-activating"/>
</dbReference>
<keyword evidence="3" id="KW-1185">Reference proteome</keyword>
<feature type="region of interest" description="Disordered" evidence="2">
    <location>
        <begin position="499"/>
        <end position="538"/>
    </location>
</feature>
<proteinExistence type="predicted"/>
<feature type="repeat" description="RCC1" evidence="1">
    <location>
        <begin position="114"/>
        <end position="165"/>
    </location>
</feature>
<gene>
    <name evidence="4" type="primary">LOC34622665</name>
</gene>
<dbReference type="Pfam" id="PF00415">
    <property type="entry name" value="RCC1"/>
    <property type="match status" value="2"/>
</dbReference>
<evidence type="ECO:0000313" key="4">
    <source>
        <dbReference type="RefSeq" id="XP_026191100.1"/>
    </source>
</evidence>
<feature type="region of interest" description="Disordered" evidence="2">
    <location>
        <begin position="53"/>
        <end position="82"/>
    </location>
</feature>
<dbReference type="PROSITE" id="PS00626">
    <property type="entry name" value="RCC1_2"/>
    <property type="match status" value="2"/>
</dbReference>
<dbReference type="GO" id="GO:0005737">
    <property type="term" value="C:cytoplasm"/>
    <property type="evidence" value="ECO:0007669"/>
    <property type="project" value="TreeGrafter"/>
</dbReference>
<reference evidence="4" key="1">
    <citation type="submission" date="2025-08" db="UniProtKB">
        <authorList>
            <consortium name="RefSeq"/>
        </authorList>
    </citation>
    <scope>IDENTIFICATION</scope>
</reference>
<dbReference type="PRINTS" id="PR00633">
    <property type="entry name" value="RCCNDNSATION"/>
</dbReference>
<dbReference type="InterPro" id="IPR000408">
    <property type="entry name" value="Reg_chr_condens"/>
</dbReference>
<feature type="repeat" description="RCC1" evidence="1">
    <location>
        <begin position="328"/>
        <end position="381"/>
    </location>
</feature>
<feature type="region of interest" description="Disordered" evidence="2">
    <location>
        <begin position="1"/>
        <end position="20"/>
    </location>
</feature>
<feature type="compositionally biased region" description="Polar residues" evidence="2">
    <location>
        <begin position="529"/>
        <end position="538"/>
    </location>
</feature>
<dbReference type="Pfam" id="PF13540">
    <property type="entry name" value="RCC1_2"/>
    <property type="match status" value="1"/>
</dbReference>
<organism evidence="3 4">
    <name type="scientific">Cyclospora cayetanensis</name>
    <dbReference type="NCBI Taxonomy" id="88456"/>
    <lineage>
        <taxon>Eukaryota</taxon>
        <taxon>Sar</taxon>
        <taxon>Alveolata</taxon>
        <taxon>Apicomplexa</taxon>
        <taxon>Conoidasida</taxon>
        <taxon>Coccidia</taxon>
        <taxon>Eucoccidiorida</taxon>
        <taxon>Eimeriorina</taxon>
        <taxon>Eimeriidae</taxon>
        <taxon>Cyclospora</taxon>
    </lineage>
</organism>
<name>A0A6P6RVF5_9EIME</name>
<evidence type="ECO:0000256" key="1">
    <source>
        <dbReference type="PROSITE-ProRule" id="PRU00235"/>
    </source>
</evidence>
<dbReference type="PANTHER" id="PTHR45982:SF1">
    <property type="entry name" value="REGULATOR OF CHROMOSOME CONDENSATION"/>
    <property type="match status" value="1"/>
</dbReference>